<feature type="compositionally biased region" description="Polar residues" evidence="2">
    <location>
        <begin position="142"/>
        <end position="153"/>
    </location>
</feature>
<evidence type="ECO:0000256" key="2">
    <source>
        <dbReference type="SAM" id="MobiDB-lite"/>
    </source>
</evidence>
<sequence length="339" mass="37217">MSSSKRGRKRNDNLPPNRARDVQRAFRARRAAHLASLEQRVSELEEENNCLRQALNLPPANRAPLGKGPTGKDKPKLLDSSPTTLHTLSSRDSSSADAESPTSTRTSSLSPSAITASMSPRGLPLIENTWDQPLLMSDQHPDTTMGSPSTSYPLTPMSAPLPTKPFHYSSYPSNDMSASARHTLSTGPLYNMTPQTPYAQPEERPSNGYNGPYLMRATDARDGSRQTDYTAYQSYQSHDPSMQSPPATAPLPSQSHPLHPQSHPAQQRDSYSATALPYPHRRSMTEPQFTIGSGFPHLPHPMQATRVPSPPHIQEPAHPQNPYPRTATYTSDGRLNTIA</sequence>
<reference evidence="4" key="1">
    <citation type="submission" date="2024-06" db="EMBL/GenBank/DDBJ databases">
        <title>Multi-omics analyses provide insights into the biosynthesis of the anticancer antibiotic pleurotin in Hohenbuehelia grisea.</title>
        <authorList>
            <person name="Weaver J.A."/>
            <person name="Alberti F."/>
        </authorList>
    </citation>
    <scope>NUCLEOTIDE SEQUENCE [LARGE SCALE GENOMIC DNA]</scope>
    <source>
        <strain evidence="4">T-177</strain>
    </source>
</reference>
<protein>
    <recommendedName>
        <fullName evidence="5">BZIP domain-containing protein</fullName>
    </recommendedName>
</protein>
<feature type="compositionally biased region" description="Polar residues" evidence="2">
    <location>
        <begin position="184"/>
        <end position="198"/>
    </location>
</feature>
<gene>
    <name evidence="3" type="ORF">HGRIS_003597</name>
</gene>
<comment type="caution">
    <text evidence="3">The sequence shown here is derived from an EMBL/GenBank/DDBJ whole genome shotgun (WGS) entry which is preliminary data.</text>
</comment>
<feature type="coiled-coil region" evidence="1">
    <location>
        <begin position="27"/>
        <end position="54"/>
    </location>
</feature>
<feature type="region of interest" description="Disordered" evidence="2">
    <location>
        <begin position="1"/>
        <end position="25"/>
    </location>
</feature>
<feature type="region of interest" description="Disordered" evidence="2">
    <location>
        <begin position="303"/>
        <end position="339"/>
    </location>
</feature>
<feature type="region of interest" description="Disordered" evidence="2">
    <location>
        <begin position="55"/>
        <end position="158"/>
    </location>
</feature>
<accession>A0ABR3JGU9</accession>
<evidence type="ECO:0000313" key="3">
    <source>
        <dbReference type="EMBL" id="KAL0954643.1"/>
    </source>
</evidence>
<organism evidence="3 4">
    <name type="scientific">Hohenbuehelia grisea</name>
    <dbReference type="NCBI Taxonomy" id="104357"/>
    <lineage>
        <taxon>Eukaryota</taxon>
        <taxon>Fungi</taxon>
        <taxon>Dikarya</taxon>
        <taxon>Basidiomycota</taxon>
        <taxon>Agaricomycotina</taxon>
        <taxon>Agaricomycetes</taxon>
        <taxon>Agaricomycetidae</taxon>
        <taxon>Agaricales</taxon>
        <taxon>Pleurotineae</taxon>
        <taxon>Pleurotaceae</taxon>
        <taxon>Hohenbuehelia</taxon>
    </lineage>
</organism>
<feature type="region of interest" description="Disordered" evidence="2">
    <location>
        <begin position="184"/>
        <end position="271"/>
    </location>
</feature>
<proteinExistence type="predicted"/>
<keyword evidence="1" id="KW-0175">Coiled coil</keyword>
<feature type="compositionally biased region" description="Polar residues" evidence="2">
    <location>
        <begin position="327"/>
        <end position="339"/>
    </location>
</feature>
<dbReference type="Proteomes" id="UP001556367">
    <property type="component" value="Unassembled WGS sequence"/>
</dbReference>
<feature type="compositionally biased region" description="Polar residues" evidence="2">
    <location>
        <begin position="226"/>
        <end position="256"/>
    </location>
</feature>
<dbReference type="Gene3D" id="1.20.5.170">
    <property type="match status" value="1"/>
</dbReference>
<name>A0ABR3JGU9_9AGAR</name>
<evidence type="ECO:0000313" key="4">
    <source>
        <dbReference type="Proteomes" id="UP001556367"/>
    </source>
</evidence>
<evidence type="ECO:0000256" key="1">
    <source>
        <dbReference type="SAM" id="Coils"/>
    </source>
</evidence>
<feature type="compositionally biased region" description="Low complexity" evidence="2">
    <location>
        <begin position="90"/>
        <end position="112"/>
    </location>
</feature>
<dbReference type="InterPro" id="IPR046347">
    <property type="entry name" value="bZIP_sf"/>
</dbReference>
<evidence type="ECO:0008006" key="5">
    <source>
        <dbReference type="Google" id="ProtNLM"/>
    </source>
</evidence>
<dbReference type="SUPFAM" id="SSF57959">
    <property type="entry name" value="Leucine zipper domain"/>
    <property type="match status" value="1"/>
</dbReference>
<keyword evidence="4" id="KW-1185">Reference proteome</keyword>
<dbReference type="EMBL" id="JASNQZ010000007">
    <property type="protein sequence ID" value="KAL0954643.1"/>
    <property type="molecule type" value="Genomic_DNA"/>
</dbReference>